<dbReference type="InterPro" id="IPR050288">
    <property type="entry name" value="Cellulose_deg_GH3"/>
</dbReference>
<dbReference type="Pfam" id="PF14310">
    <property type="entry name" value="Fn3-like"/>
    <property type="match status" value="1"/>
</dbReference>
<dbReference type="PATRIC" id="fig|1423788.3.peg.1571"/>
<dbReference type="Gene3D" id="3.40.50.1700">
    <property type="entry name" value="Glycoside hydrolase family 3 C-terminal domain"/>
    <property type="match status" value="1"/>
</dbReference>
<dbReference type="InterPro" id="IPR019800">
    <property type="entry name" value="Glyco_hydro_3_AS"/>
</dbReference>
<keyword evidence="7" id="KW-1185">Reference proteome</keyword>
<dbReference type="Gene3D" id="3.20.20.300">
    <property type="entry name" value="Glycoside hydrolase, family 3, N-terminal domain"/>
    <property type="match status" value="1"/>
</dbReference>
<dbReference type="InterPro" id="IPR017853">
    <property type="entry name" value="GH"/>
</dbReference>
<dbReference type="PANTHER" id="PTHR42715:SF10">
    <property type="entry name" value="BETA-GLUCOSIDASE"/>
    <property type="match status" value="1"/>
</dbReference>
<keyword evidence="3" id="KW-0119">Carbohydrate metabolism</keyword>
<dbReference type="Pfam" id="PF00933">
    <property type="entry name" value="Glyco_hydro_3"/>
    <property type="match status" value="1"/>
</dbReference>
<evidence type="ECO:0000313" key="7">
    <source>
        <dbReference type="Proteomes" id="UP000051515"/>
    </source>
</evidence>
<keyword evidence="4" id="KW-0326">Glycosidase</keyword>
<dbReference type="STRING" id="1423788.FC78_GL001525"/>
<evidence type="ECO:0000256" key="2">
    <source>
        <dbReference type="ARBA" id="ARBA00022801"/>
    </source>
</evidence>
<dbReference type="PROSITE" id="PS00775">
    <property type="entry name" value="GLYCOSYL_HYDROL_F3"/>
    <property type="match status" value="1"/>
</dbReference>
<dbReference type="InterPro" id="IPR026891">
    <property type="entry name" value="Fn3-like"/>
</dbReference>
<reference evidence="6 7" key="1">
    <citation type="journal article" date="2015" name="Genome Announc.">
        <title>Expanding the biotechnology potential of lactobacilli through comparative genomics of 213 strains and associated genera.</title>
        <authorList>
            <person name="Sun Z."/>
            <person name="Harris H.M."/>
            <person name="McCann A."/>
            <person name="Guo C."/>
            <person name="Argimon S."/>
            <person name="Zhang W."/>
            <person name="Yang X."/>
            <person name="Jeffery I.B."/>
            <person name="Cooney J.C."/>
            <person name="Kagawa T.F."/>
            <person name="Liu W."/>
            <person name="Song Y."/>
            <person name="Salvetti E."/>
            <person name="Wrobel A."/>
            <person name="Rasinkangas P."/>
            <person name="Parkhill J."/>
            <person name="Rea M.C."/>
            <person name="O'Sullivan O."/>
            <person name="Ritari J."/>
            <person name="Douillard F.P."/>
            <person name="Paul Ross R."/>
            <person name="Yang R."/>
            <person name="Briner A.E."/>
            <person name="Felis G.E."/>
            <person name="de Vos W.M."/>
            <person name="Barrangou R."/>
            <person name="Klaenhammer T.R."/>
            <person name="Caufield P.W."/>
            <person name="Cui Y."/>
            <person name="Zhang H."/>
            <person name="O'Toole P.W."/>
        </authorList>
    </citation>
    <scope>NUCLEOTIDE SEQUENCE [LARGE SCALE GENOMIC DNA]</scope>
    <source>
        <strain evidence="6 7">DSM 19674</strain>
    </source>
</reference>
<dbReference type="InterPro" id="IPR013783">
    <property type="entry name" value="Ig-like_fold"/>
</dbReference>
<gene>
    <name evidence="6" type="ORF">FC78_GL001525</name>
</gene>
<evidence type="ECO:0000256" key="1">
    <source>
        <dbReference type="ARBA" id="ARBA00005336"/>
    </source>
</evidence>
<feature type="domain" description="Fibronectin type III-like" evidence="5">
    <location>
        <begin position="311"/>
        <end position="382"/>
    </location>
</feature>
<dbReference type="Pfam" id="PF01915">
    <property type="entry name" value="Glyco_hydro_3_C"/>
    <property type="match status" value="1"/>
</dbReference>
<dbReference type="GO" id="GO:0004553">
    <property type="term" value="F:hydrolase activity, hydrolyzing O-glycosyl compounds"/>
    <property type="evidence" value="ECO:0007669"/>
    <property type="project" value="InterPro"/>
</dbReference>
<comment type="similarity">
    <text evidence="1 4">Belongs to the glycosyl hydrolase 3 family.</text>
</comment>
<evidence type="ECO:0000259" key="5">
    <source>
        <dbReference type="SMART" id="SM01217"/>
    </source>
</evidence>
<dbReference type="Proteomes" id="UP000051515">
    <property type="component" value="Unassembled WGS sequence"/>
</dbReference>
<dbReference type="AlphaFoldDB" id="A0A0R1KKD2"/>
<evidence type="ECO:0000256" key="4">
    <source>
        <dbReference type="RuleBase" id="RU361161"/>
    </source>
</evidence>
<evidence type="ECO:0000313" key="6">
    <source>
        <dbReference type="EMBL" id="KRK83568.1"/>
    </source>
</evidence>
<dbReference type="Gene3D" id="2.60.40.10">
    <property type="entry name" value="Immunoglobulins"/>
    <property type="match status" value="1"/>
</dbReference>
<organism evidence="6 7">
    <name type="scientific">Companilactobacillus bobalius DSM 19674</name>
    <dbReference type="NCBI Taxonomy" id="1423788"/>
    <lineage>
        <taxon>Bacteria</taxon>
        <taxon>Bacillati</taxon>
        <taxon>Bacillota</taxon>
        <taxon>Bacilli</taxon>
        <taxon>Lactobacillales</taxon>
        <taxon>Lactobacillaceae</taxon>
        <taxon>Companilactobacillus</taxon>
        <taxon>Companilactobacillus bobalius</taxon>
    </lineage>
</organism>
<dbReference type="InterPro" id="IPR036962">
    <property type="entry name" value="Glyco_hydro_3_N_sf"/>
</dbReference>
<dbReference type="SUPFAM" id="SSF51445">
    <property type="entry name" value="(Trans)glycosidases"/>
    <property type="match status" value="1"/>
</dbReference>
<accession>A0A0R1KKD2</accession>
<dbReference type="PANTHER" id="PTHR42715">
    <property type="entry name" value="BETA-GLUCOSIDASE"/>
    <property type="match status" value="1"/>
</dbReference>
<dbReference type="RefSeq" id="WP_056951785.1">
    <property type="nucleotide sequence ID" value="NZ_AZDY01000036.1"/>
</dbReference>
<keyword evidence="2 4" id="KW-0378">Hydrolase</keyword>
<proteinExistence type="inferred from homology"/>
<dbReference type="InterPro" id="IPR002772">
    <property type="entry name" value="Glyco_hydro_3_C"/>
</dbReference>
<comment type="caution">
    <text evidence="6">The sequence shown here is derived from an EMBL/GenBank/DDBJ whole genome shotgun (WGS) entry which is preliminary data.</text>
</comment>
<dbReference type="PRINTS" id="PR00133">
    <property type="entry name" value="GLHYDRLASE3"/>
</dbReference>
<protein>
    <submittedName>
        <fullName evidence="6">Glycoside hydrolase family 3 domain protein</fullName>
    </submittedName>
</protein>
<dbReference type="EMBL" id="AZDY01000036">
    <property type="protein sequence ID" value="KRK83568.1"/>
    <property type="molecule type" value="Genomic_DNA"/>
</dbReference>
<dbReference type="GO" id="GO:0005975">
    <property type="term" value="P:carbohydrate metabolic process"/>
    <property type="evidence" value="ECO:0007669"/>
    <property type="project" value="InterPro"/>
</dbReference>
<evidence type="ECO:0000256" key="3">
    <source>
        <dbReference type="ARBA" id="ARBA00023277"/>
    </source>
</evidence>
<dbReference type="OrthoDB" id="9805821at2"/>
<name>A0A0R1KKD2_9LACO</name>
<dbReference type="SUPFAM" id="SSF52279">
    <property type="entry name" value="Beta-D-glucan exohydrolase, C-terminal domain"/>
    <property type="match status" value="1"/>
</dbReference>
<sequence length="877" mass="97423">MENVISQRELENKELAKNAAEEGIVLLQNRNATLPIKNKTVALYGSGAFATIKGGTGSGDVNQRNMVSILDGLESHGFTVTTKAWLNRLNRYYQKEKQSHDEKLKDDPLALLAPAFKFDDPEVGEFEDSLTGIYVISRSSGENYDRKNEAGDFKLTDNELSNIKRMSEYYTNSILLLNVGGVIDTSFIDECPLLDSVVLVSQLGMTTGDAVVDIIDGTTTPSGKLTDTWAYSYDDYPTSENFGMENPKYVEGIYVGYRYFDSFNVKPRYEFGYGLSYADFYLKAQKVNVNEKKIKLSVNVENIGNKYSGREVVQVYVSKPQTGIPTPYQDLIGYEKTSVLRPNAQQKVDFEIDTSDLSVFDDELGAYVLVPGTYLLRVGNSSRNTKVVASFKLDEKVILKKVDSLMKPETDPTVFTENKVELENVTDVPRFILKANNFPETEFIQYQEKSDVTTFINDENPLPGKGLDEVVEQVRNAAGKTLDDVNNGDVELAEFVASLSTKQLVDLVEGQLSTKENSVVGISSDILPGAAGQTGMIDHKGVPALVMADGPAGIRIEPVFERNGQTITHYATAWPIGTALAQTWNKSLVKKVGFAIGKEMVEFGVDLWLAPGMNIHRDPLGGRNFEYFAEDPYLSGTIAASETKGVQDHQTIGVTLKHFIGNNQESFRNSGDSLIGEQALREIYLRNFEIAVKLGQPVAMMTSYNQVNGTFSGANFELLTNILRDEWHFKGLVMTDWFSSADPKESMHAGNDLIMPGSSKEDLLCAASDFGPEFDDQGNIKIKEELDIKTKGIKRTEMWNDFVLDADGDVLVKVRVDSNSNLNKQIQTWVYTGEAQIVDDDHVLLTGKWKDNNTLYLGDLQKSAINILRTVLKLKFS</sequence>
<dbReference type="InterPro" id="IPR001764">
    <property type="entry name" value="Glyco_hydro_3_N"/>
</dbReference>
<dbReference type="SMART" id="SM01217">
    <property type="entry name" value="Fn3_like"/>
    <property type="match status" value="1"/>
</dbReference>
<dbReference type="InterPro" id="IPR036881">
    <property type="entry name" value="Glyco_hydro_3_C_sf"/>
</dbReference>